<dbReference type="CDD" id="cd17546">
    <property type="entry name" value="REC_hyHK_CKI1_RcsC-like"/>
    <property type="match status" value="1"/>
</dbReference>
<keyword evidence="9" id="KW-0472">Membrane</keyword>
<dbReference type="SMART" id="SM00387">
    <property type="entry name" value="HATPase_c"/>
    <property type="match status" value="1"/>
</dbReference>
<dbReference type="InterPro" id="IPR004358">
    <property type="entry name" value="Sig_transdc_His_kin-like_C"/>
</dbReference>
<evidence type="ECO:0000256" key="7">
    <source>
        <dbReference type="PROSITE-ProRule" id="PRU00169"/>
    </source>
</evidence>
<feature type="transmembrane region" description="Helical" evidence="9">
    <location>
        <begin position="6"/>
        <end position="31"/>
    </location>
</feature>
<evidence type="ECO:0000256" key="2">
    <source>
        <dbReference type="ARBA" id="ARBA00004477"/>
    </source>
</evidence>
<dbReference type="PROSITE" id="PS50109">
    <property type="entry name" value="HIS_KIN"/>
    <property type="match status" value="1"/>
</dbReference>
<dbReference type="GO" id="GO:0005789">
    <property type="term" value="C:endoplasmic reticulum membrane"/>
    <property type="evidence" value="ECO:0007669"/>
    <property type="project" value="UniProtKB-SubCell"/>
</dbReference>
<dbReference type="Gene3D" id="1.10.287.130">
    <property type="match status" value="1"/>
</dbReference>
<dbReference type="PANTHER" id="PTHR43719:SF75">
    <property type="entry name" value="HISTIDINE KINASE CKI1"/>
    <property type="match status" value="1"/>
</dbReference>
<dbReference type="InterPro" id="IPR001789">
    <property type="entry name" value="Sig_transdc_resp-reg_receiver"/>
</dbReference>
<comment type="catalytic activity">
    <reaction evidence="1">
        <text>ATP + protein L-histidine = ADP + protein N-phospho-L-histidine.</text>
        <dbReference type="EC" id="2.7.13.3"/>
    </reaction>
</comment>
<dbReference type="EMBL" id="OX451738">
    <property type="protein sequence ID" value="CAI8603712.1"/>
    <property type="molecule type" value="Genomic_DNA"/>
</dbReference>
<feature type="domain" description="Response regulatory" evidence="11">
    <location>
        <begin position="974"/>
        <end position="1097"/>
    </location>
</feature>
<dbReference type="SUPFAM" id="SSF55874">
    <property type="entry name" value="ATPase domain of HSP90 chaperone/DNA topoisomerase II/histidine kinase"/>
    <property type="match status" value="1"/>
</dbReference>
<feature type="region of interest" description="Disordered" evidence="8">
    <location>
        <begin position="774"/>
        <end position="797"/>
    </location>
</feature>
<evidence type="ECO:0000256" key="5">
    <source>
        <dbReference type="ARBA" id="ARBA00022824"/>
    </source>
</evidence>
<dbReference type="Gene3D" id="3.30.565.10">
    <property type="entry name" value="Histidine kinase-like ATPase, C-terminal domain"/>
    <property type="match status" value="1"/>
</dbReference>
<dbReference type="InterPro" id="IPR036890">
    <property type="entry name" value="HATPase_C_sf"/>
</dbReference>
<keyword evidence="13" id="KW-1185">Reference proteome</keyword>
<dbReference type="CDD" id="cd00082">
    <property type="entry name" value="HisKA"/>
    <property type="match status" value="1"/>
</dbReference>
<dbReference type="Pfam" id="PF02518">
    <property type="entry name" value="HATPase_c"/>
    <property type="match status" value="1"/>
</dbReference>
<evidence type="ECO:0000256" key="6">
    <source>
        <dbReference type="ARBA" id="ARBA00023170"/>
    </source>
</evidence>
<dbReference type="InterPro" id="IPR003661">
    <property type="entry name" value="HisK_dim/P_dom"/>
</dbReference>
<feature type="modified residue" description="4-aspartylphosphate" evidence="7">
    <location>
        <position position="1032"/>
    </location>
</feature>
<sequence>MALLRPSSFIILLAHGALIVLAALTPCWYVMVTHIEKRTNLHSKNIVSHLQSEIEYSAQLLQPLKSSSTNLSRLLSSTINPTNITFFDINTKVAPLLFQALKTIPHLTQISFIGTQGLFFTYYNDGDQVLTMYSNSSIVDALNKTIYYIQPVNCDTGEIFGEALISNTTVNINTSLTYDTNDTLHEFASLGMKLNNFSELLFINSARINKIGVLSVGFSVKTIADYITRVVDRQGTKSYLATKDGNVIAKGNQNIGLKILNDSVLLQSLNANGDIIRNEGSVSCKNQVYDSSLNIQDSQYFVHCYPIDIFGIESVYVMVIPKNEISDFDPRYREKGLILLIAMMVVTFIAISSFVFMNIGVTRREMQLCASLIKQMEATEQAERKNMNKSLAFASASHDLRAYLAGLIGLIEMSSKLVLSNADTDLNLKSRSELETNFKQMDNCAQDLLGLLNSILDTSKMEAGKMQLEEEEFDLSYLVEDVVDLYYPMAMKKGVELVLDSCNGSVFKYSRVKGDRRKLKQVLCNLLSNAVKFTDEGHITVRAWAQKSTLQKSIIKSNQNSVMKPFSWMFFKKNDKDFEDIEAVSSIQQDACLMDFVFEVDDTGKGIPKENYKSVFENYVQVKENAVGQVGTGLGLGIVQSLVRLMHGDIEIVDKEVGKKGTCFKFNVLLALCENETVTYGLREGFEYGSTSGDKNQVPEKRFVHNVSSSSNIRPLSPRLQICPSSSPKTESSHVILYLNDEERRRTSQMFIESLGIKVKVVKNRKHLIDTLKKVKKQNGHQISDQSSSESSELGSRCTSYNSSYSRASTKIPMRALDGAEYVSSMFKMTNNGAAPSFVLIIIDANAGQFSKLCNIVSNFKKDLVNPSKVVWLEKPFASSVDFKTIDRDDIVISKPFHGTRLFQVIKFLPEFGGNWKSNSSTKALRELRSQVSSHDESVNLNTKFYKEKKIHVDQNEIQECGESDNSKPLSGKKFMIVDDSPMLRKIAMATLSSLGVTSIDQCENGKEALKQVEQGLKKDFPNPPYDYILMDCQMPEMDGFEATRKIREMEKEYGVHISIIALSAEIDKLTTETRMDFHITKPIKKEHLLKAIKYIENSEI</sequence>
<evidence type="ECO:0000256" key="1">
    <source>
        <dbReference type="ARBA" id="ARBA00000085"/>
    </source>
</evidence>
<dbReference type="GO" id="GO:0000155">
    <property type="term" value="F:phosphorelay sensor kinase activity"/>
    <property type="evidence" value="ECO:0007669"/>
    <property type="project" value="InterPro"/>
</dbReference>
<evidence type="ECO:0000256" key="4">
    <source>
        <dbReference type="ARBA" id="ARBA00022553"/>
    </source>
</evidence>
<dbReference type="EC" id="2.7.13.3" evidence="3"/>
<proteinExistence type="predicted"/>
<evidence type="ECO:0000313" key="12">
    <source>
        <dbReference type="EMBL" id="CAI8603712.1"/>
    </source>
</evidence>
<dbReference type="SUPFAM" id="SSF52172">
    <property type="entry name" value="CheY-like"/>
    <property type="match status" value="1"/>
</dbReference>
<dbReference type="PROSITE" id="PS50110">
    <property type="entry name" value="RESPONSE_REGULATORY"/>
    <property type="match status" value="1"/>
</dbReference>
<dbReference type="SMART" id="SM00448">
    <property type="entry name" value="REC"/>
    <property type="match status" value="1"/>
</dbReference>
<name>A0AAV1A0U2_VICFA</name>
<keyword evidence="4 7" id="KW-0597">Phosphoprotein</keyword>
<keyword evidence="6" id="KW-0675">Receptor</keyword>
<dbReference type="Pfam" id="PF00512">
    <property type="entry name" value="HisKA"/>
    <property type="match status" value="1"/>
</dbReference>
<keyword evidence="9" id="KW-0812">Transmembrane</keyword>
<dbReference type="InterPro" id="IPR050956">
    <property type="entry name" value="2C_system_His_kinase"/>
</dbReference>
<protein>
    <recommendedName>
        <fullName evidence="3">histidine kinase</fullName>
        <ecNumber evidence="3">2.7.13.3</ecNumber>
    </recommendedName>
</protein>
<dbReference type="InterPro" id="IPR011006">
    <property type="entry name" value="CheY-like_superfamily"/>
</dbReference>
<keyword evidence="9" id="KW-1133">Transmembrane helix</keyword>
<dbReference type="InterPro" id="IPR005467">
    <property type="entry name" value="His_kinase_dom"/>
</dbReference>
<accession>A0AAV1A0U2</accession>
<gene>
    <name evidence="12" type="ORF">VFH_III098840</name>
</gene>
<dbReference type="Gene3D" id="3.40.50.2300">
    <property type="match status" value="1"/>
</dbReference>
<evidence type="ECO:0000256" key="3">
    <source>
        <dbReference type="ARBA" id="ARBA00012438"/>
    </source>
</evidence>
<dbReference type="SMART" id="SM00388">
    <property type="entry name" value="HisKA"/>
    <property type="match status" value="1"/>
</dbReference>
<dbReference type="Proteomes" id="UP001157006">
    <property type="component" value="Chromosome 3"/>
</dbReference>
<feature type="domain" description="Histidine kinase" evidence="10">
    <location>
        <begin position="395"/>
        <end position="672"/>
    </location>
</feature>
<dbReference type="InterPro" id="IPR036097">
    <property type="entry name" value="HisK_dim/P_sf"/>
</dbReference>
<keyword evidence="5" id="KW-0256">Endoplasmic reticulum</keyword>
<dbReference type="PRINTS" id="PR00344">
    <property type="entry name" value="BCTRLSENSOR"/>
</dbReference>
<evidence type="ECO:0000259" key="10">
    <source>
        <dbReference type="PROSITE" id="PS50109"/>
    </source>
</evidence>
<dbReference type="Pfam" id="PF00072">
    <property type="entry name" value="Response_reg"/>
    <property type="match status" value="1"/>
</dbReference>
<evidence type="ECO:0000256" key="9">
    <source>
        <dbReference type="SAM" id="Phobius"/>
    </source>
</evidence>
<evidence type="ECO:0000259" key="11">
    <source>
        <dbReference type="PROSITE" id="PS50110"/>
    </source>
</evidence>
<dbReference type="PANTHER" id="PTHR43719">
    <property type="entry name" value="TWO-COMPONENT HISTIDINE KINASE"/>
    <property type="match status" value="1"/>
</dbReference>
<evidence type="ECO:0000313" key="13">
    <source>
        <dbReference type="Proteomes" id="UP001157006"/>
    </source>
</evidence>
<dbReference type="AlphaFoldDB" id="A0AAV1A0U2"/>
<comment type="subcellular location">
    <subcellularLocation>
        <location evidence="2">Endoplasmic reticulum membrane</location>
        <topology evidence="2">Multi-pass membrane protein</topology>
    </subcellularLocation>
</comment>
<evidence type="ECO:0000256" key="8">
    <source>
        <dbReference type="SAM" id="MobiDB-lite"/>
    </source>
</evidence>
<dbReference type="InterPro" id="IPR003594">
    <property type="entry name" value="HATPase_dom"/>
</dbReference>
<dbReference type="SUPFAM" id="SSF47384">
    <property type="entry name" value="Homodimeric domain of signal transducing histidine kinase"/>
    <property type="match status" value="1"/>
</dbReference>
<feature type="transmembrane region" description="Helical" evidence="9">
    <location>
        <begin position="337"/>
        <end position="361"/>
    </location>
</feature>
<feature type="compositionally biased region" description="Low complexity" evidence="8">
    <location>
        <begin position="784"/>
        <end position="797"/>
    </location>
</feature>
<organism evidence="12 13">
    <name type="scientific">Vicia faba</name>
    <name type="common">Broad bean</name>
    <name type="synonym">Faba vulgaris</name>
    <dbReference type="NCBI Taxonomy" id="3906"/>
    <lineage>
        <taxon>Eukaryota</taxon>
        <taxon>Viridiplantae</taxon>
        <taxon>Streptophyta</taxon>
        <taxon>Embryophyta</taxon>
        <taxon>Tracheophyta</taxon>
        <taxon>Spermatophyta</taxon>
        <taxon>Magnoliopsida</taxon>
        <taxon>eudicotyledons</taxon>
        <taxon>Gunneridae</taxon>
        <taxon>Pentapetalae</taxon>
        <taxon>rosids</taxon>
        <taxon>fabids</taxon>
        <taxon>Fabales</taxon>
        <taxon>Fabaceae</taxon>
        <taxon>Papilionoideae</taxon>
        <taxon>50 kb inversion clade</taxon>
        <taxon>NPAAA clade</taxon>
        <taxon>Hologalegina</taxon>
        <taxon>IRL clade</taxon>
        <taxon>Fabeae</taxon>
        <taxon>Vicia</taxon>
    </lineage>
</organism>
<reference evidence="12 13" key="1">
    <citation type="submission" date="2023-01" db="EMBL/GenBank/DDBJ databases">
        <authorList>
            <person name="Kreplak J."/>
        </authorList>
    </citation>
    <scope>NUCLEOTIDE SEQUENCE [LARGE SCALE GENOMIC DNA]</scope>
</reference>